<accession>A0A6V8ND19</accession>
<name>A0A6V8ND19_9BACT</name>
<feature type="transmembrane region" description="Helical" evidence="4">
    <location>
        <begin position="101"/>
        <end position="121"/>
    </location>
</feature>
<dbReference type="PANTHER" id="PTHR44227:SF3">
    <property type="entry name" value="PROTEIN O-MANNOSYL-TRANSFERASE TMTC4"/>
    <property type="match status" value="1"/>
</dbReference>
<dbReference type="Pfam" id="PF14559">
    <property type="entry name" value="TPR_19"/>
    <property type="match status" value="1"/>
</dbReference>
<dbReference type="InterPro" id="IPR038731">
    <property type="entry name" value="RgtA/B/C-like"/>
</dbReference>
<dbReference type="GO" id="GO:0016740">
    <property type="term" value="F:transferase activity"/>
    <property type="evidence" value="ECO:0007669"/>
    <property type="project" value="UniProtKB-KW"/>
</dbReference>
<feature type="transmembrane region" description="Helical" evidence="4">
    <location>
        <begin position="391"/>
        <end position="415"/>
    </location>
</feature>
<evidence type="ECO:0000259" key="5">
    <source>
        <dbReference type="Pfam" id="PF13231"/>
    </source>
</evidence>
<evidence type="ECO:0000256" key="3">
    <source>
        <dbReference type="PROSITE-ProRule" id="PRU00339"/>
    </source>
</evidence>
<feature type="transmembrane region" description="Helical" evidence="4">
    <location>
        <begin position="305"/>
        <end position="325"/>
    </location>
</feature>
<keyword evidence="4" id="KW-0812">Transmembrane</keyword>
<protein>
    <submittedName>
        <fullName evidence="6">O-GlcNAc transferase</fullName>
    </submittedName>
</protein>
<evidence type="ECO:0000313" key="6">
    <source>
        <dbReference type="EMBL" id="GFO70436.1"/>
    </source>
</evidence>
<keyword evidence="1" id="KW-0677">Repeat</keyword>
<sequence length="588" mass="64190">MKSAETIRTEESDVVTGAARANLARAALLFVVTVTLFLQTANHGFISYDDPGYLTGNSVVRSGLNAASLVWAFQSVTMSNWHPVAWLSHLLDVQLFGMVPAGHHLMSVVLHAVSAVLLYLLLERLTARPWRSLIVAALFAWHPLHVESVAWVAERKDVLSGLFFHSTLLLYVSYTKRPTAARYLAALAVFALGLLTKPMLVTVPVIILILDAWPLGRLVVNRQALSPATTVSRLLAEKIPFLLLSVASSAVTIYAQHHGGSMAELRTVPVDLRVANALVSCLGYLRQAFWPHDLAVLYPLPVSIAPAHAVGAAVLLCAITVGALWCLRSFPYLAAGWLWYLVMLLPVIGLIQVGAQSMADRYTYLPMTGVFIGVVWGVSDLLKRFSWGGRAAAPLAGMVLAVLGWATWLQVGVWADSLTLYRHTLEVTTGNYLIMNNYGAALNDAGRTEEAVQVLERAIEVEPSDAASYYNLGRVRQVAYHDSKTAASLYQRAIELRPGYLDAHINLGGVLNELGRFAEARQVLERALGFADANRADLRFNLAVSQVNLADTGAALRELEVIRSLDPALAQQLQEFMASRRIGMAQPK</sequence>
<dbReference type="PANTHER" id="PTHR44227">
    <property type="match status" value="1"/>
</dbReference>
<feature type="transmembrane region" description="Helical" evidence="4">
    <location>
        <begin position="26"/>
        <end position="46"/>
    </location>
</feature>
<dbReference type="InterPro" id="IPR019734">
    <property type="entry name" value="TPR_rpt"/>
</dbReference>
<feature type="transmembrane region" description="Helical" evidence="4">
    <location>
        <begin position="186"/>
        <end position="210"/>
    </location>
</feature>
<dbReference type="SMART" id="SM00028">
    <property type="entry name" value="TPR"/>
    <property type="match status" value="3"/>
</dbReference>
<feature type="transmembrane region" description="Helical" evidence="4">
    <location>
        <begin position="361"/>
        <end position="379"/>
    </location>
</feature>
<feature type="repeat" description="TPR" evidence="3">
    <location>
        <begin position="432"/>
        <end position="465"/>
    </location>
</feature>
<organism evidence="6 7">
    <name type="scientific">Geomonas limicola</name>
    <dbReference type="NCBI Taxonomy" id="2740186"/>
    <lineage>
        <taxon>Bacteria</taxon>
        <taxon>Pseudomonadati</taxon>
        <taxon>Thermodesulfobacteriota</taxon>
        <taxon>Desulfuromonadia</taxon>
        <taxon>Geobacterales</taxon>
        <taxon>Geobacteraceae</taxon>
        <taxon>Geomonas</taxon>
    </lineage>
</organism>
<keyword evidence="4" id="KW-0472">Membrane</keyword>
<dbReference type="Proteomes" id="UP000587586">
    <property type="component" value="Unassembled WGS sequence"/>
</dbReference>
<dbReference type="SUPFAM" id="SSF48452">
    <property type="entry name" value="TPR-like"/>
    <property type="match status" value="1"/>
</dbReference>
<evidence type="ECO:0000256" key="1">
    <source>
        <dbReference type="ARBA" id="ARBA00022737"/>
    </source>
</evidence>
<dbReference type="InterPro" id="IPR052346">
    <property type="entry name" value="O-mannosyl-transferase_TMTC"/>
</dbReference>
<feature type="transmembrane region" description="Helical" evidence="4">
    <location>
        <begin position="337"/>
        <end position="355"/>
    </location>
</feature>
<dbReference type="AlphaFoldDB" id="A0A6V8ND19"/>
<proteinExistence type="predicted"/>
<evidence type="ECO:0000256" key="4">
    <source>
        <dbReference type="SAM" id="Phobius"/>
    </source>
</evidence>
<dbReference type="Gene3D" id="1.25.40.10">
    <property type="entry name" value="Tetratricopeptide repeat domain"/>
    <property type="match status" value="2"/>
</dbReference>
<feature type="domain" description="Glycosyltransferase RgtA/B/C/D-like" evidence="5">
    <location>
        <begin position="85"/>
        <end position="210"/>
    </location>
</feature>
<dbReference type="Pfam" id="PF13231">
    <property type="entry name" value="PMT_2"/>
    <property type="match status" value="1"/>
</dbReference>
<keyword evidence="6" id="KW-0808">Transferase</keyword>
<evidence type="ECO:0000256" key="2">
    <source>
        <dbReference type="ARBA" id="ARBA00022803"/>
    </source>
</evidence>
<comment type="caution">
    <text evidence="6">The sequence shown here is derived from an EMBL/GenBank/DDBJ whole genome shotgun (WGS) entry which is preliminary data.</text>
</comment>
<keyword evidence="2 3" id="KW-0802">TPR repeat</keyword>
<reference evidence="7" key="1">
    <citation type="submission" date="2020-06" db="EMBL/GenBank/DDBJ databases">
        <title>Draft genomic sequecing of Geomonas sp. Red745.</title>
        <authorList>
            <person name="Itoh H."/>
            <person name="Xu Z.X."/>
            <person name="Ushijima N."/>
            <person name="Masuda Y."/>
            <person name="Shiratori Y."/>
            <person name="Senoo K."/>
        </authorList>
    </citation>
    <scope>NUCLEOTIDE SEQUENCE [LARGE SCALE GENOMIC DNA]</scope>
    <source>
        <strain evidence="7">Red745</strain>
    </source>
</reference>
<dbReference type="EMBL" id="BLXZ01000010">
    <property type="protein sequence ID" value="GFO70436.1"/>
    <property type="molecule type" value="Genomic_DNA"/>
</dbReference>
<keyword evidence="7" id="KW-1185">Reference proteome</keyword>
<dbReference type="PROSITE" id="PS50005">
    <property type="entry name" value="TPR"/>
    <property type="match status" value="1"/>
</dbReference>
<gene>
    <name evidence="6" type="primary">ogt_5</name>
    <name evidence="6" type="ORF">GMLC_40150</name>
</gene>
<dbReference type="InterPro" id="IPR011990">
    <property type="entry name" value="TPR-like_helical_dom_sf"/>
</dbReference>
<dbReference type="Pfam" id="PF13414">
    <property type="entry name" value="TPR_11"/>
    <property type="match status" value="1"/>
</dbReference>
<evidence type="ECO:0000313" key="7">
    <source>
        <dbReference type="Proteomes" id="UP000587586"/>
    </source>
</evidence>
<keyword evidence="4" id="KW-1133">Transmembrane helix</keyword>